<dbReference type="GO" id="GO:0008764">
    <property type="term" value="F:UDP-N-acetylmuramoylalanine-D-glutamate ligase activity"/>
    <property type="evidence" value="ECO:0007669"/>
    <property type="project" value="UniProtKB-UniRule"/>
</dbReference>
<dbReference type="Pfam" id="PF02875">
    <property type="entry name" value="Mur_ligase_C"/>
    <property type="match status" value="1"/>
</dbReference>
<dbReference type="GO" id="GO:0005737">
    <property type="term" value="C:cytoplasm"/>
    <property type="evidence" value="ECO:0007669"/>
    <property type="project" value="UniProtKB-SubCell"/>
</dbReference>
<keyword evidence="3 7" id="KW-0963">Cytoplasm</keyword>
<dbReference type="SUPFAM" id="SSF53244">
    <property type="entry name" value="MurD-like peptide ligases, peptide-binding domain"/>
    <property type="match status" value="1"/>
</dbReference>
<keyword evidence="7 8" id="KW-0132">Cell division</keyword>
<reference evidence="11 12" key="1">
    <citation type="submission" date="2020-08" db="EMBL/GenBank/DDBJ databases">
        <title>Genomic Encyclopedia of Type Strains, Phase IV (KMG-IV): sequencing the most valuable type-strain genomes for metagenomic binning, comparative biology and taxonomic classification.</title>
        <authorList>
            <person name="Goeker M."/>
        </authorList>
    </citation>
    <scope>NUCLEOTIDE SEQUENCE [LARGE SCALE GENOMIC DNA]</scope>
    <source>
        <strain evidence="11 12">DSM 27165</strain>
    </source>
</reference>
<dbReference type="AlphaFoldDB" id="A0A840MUJ9"/>
<evidence type="ECO:0000313" key="11">
    <source>
        <dbReference type="EMBL" id="MBB5018851.1"/>
    </source>
</evidence>
<dbReference type="Gene3D" id="3.90.190.20">
    <property type="entry name" value="Mur ligase, C-terminal domain"/>
    <property type="match status" value="1"/>
</dbReference>
<evidence type="ECO:0000256" key="7">
    <source>
        <dbReference type="HAMAP-Rule" id="MF_00639"/>
    </source>
</evidence>
<evidence type="ECO:0000256" key="5">
    <source>
        <dbReference type="ARBA" id="ARBA00022741"/>
    </source>
</evidence>
<feature type="binding site" evidence="7">
    <location>
        <begin position="118"/>
        <end position="124"/>
    </location>
    <ligand>
        <name>ATP</name>
        <dbReference type="ChEBI" id="CHEBI:30616"/>
    </ligand>
</feature>
<dbReference type="InterPro" id="IPR004101">
    <property type="entry name" value="Mur_ligase_C"/>
</dbReference>
<dbReference type="Proteomes" id="UP000575898">
    <property type="component" value="Unassembled WGS sequence"/>
</dbReference>
<dbReference type="Pfam" id="PF08245">
    <property type="entry name" value="Mur_ligase_M"/>
    <property type="match status" value="1"/>
</dbReference>
<evidence type="ECO:0000256" key="1">
    <source>
        <dbReference type="ARBA" id="ARBA00004496"/>
    </source>
</evidence>
<comment type="pathway">
    <text evidence="2 7 8">Cell wall biogenesis; peptidoglycan biosynthesis.</text>
</comment>
<dbReference type="GO" id="GO:0009252">
    <property type="term" value="P:peptidoglycan biosynthetic process"/>
    <property type="evidence" value="ECO:0007669"/>
    <property type="project" value="UniProtKB-UniRule"/>
</dbReference>
<keyword evidence="7 8" id="KW-0133">Cell shape</keyword>
<keyword evidence="7 8" id="KW-0961">Cell wall biogenesis/degradation</keyword>
<organism evidence="11 12">
    <name type="scientific">Chitinivorax tropicus</name>
    <dbReference type="NCBI Taxonomy" id="714531"/>
    <lineage>
        <taxon>Bacteria</taxon>
        <taxon>Pseudomonadati</taxon>
        <taxon>Pseudomonadota</taxon>
        <taxon>Betaproteobacteria</taxon>
        <taxon>Chitinivorax</taxon>
    </lineage>
</organism>
<keyword evidence="6 7" id="KW-0067">ATP-binding</keyword>
<name>A0A840MUJ9_9PROT</name>
<gene>
    <name evidence="7" type="primary">murD</name>
    <name evidence="11" type="ORF">HNQ59_002148</name>
</gene>
<dbReference type="NCBIfam" id="TIGR01087">
    <property type="entry name" value="murD"/>
    <property type="match status" value="1"/>
</dbReference>
<accession>A0A840MUJ9</accession>
<keyword evidence="5 7" id="KW-0547">Nucleotide-binding</keyword>
<dbReference type="GO" id="GO:0071555">
    <property type="term" value="P:cell wall organization"/>
    <property type="evidence" value="ECO:0007669"/>
    <property type="project" value="UniProtKB-KW"/>
</dbReference>
<feature type="domain" description="Mur ligase C-terminal" evidence="9">
    <location>
        <begin position="315"/>
        <end position="428"/>
    </location>
</feature>
<dbReference type="UniPathway" id="UPA00219"/>
<evidence type="ECO:0000259" key="10">
    <source>
        <dbReference type="Pfam" id="PF08245"/>
    </source>
</evidence>
<dbReference type="EMBL" id="JACHHY010000012">
    <property type="protein sequence ID" value="MBB5018851.1"/>
    <property type="molecule type" value="Genomic_DNA"/>
</dbReference>
<dbReference type="GO" id="GO:0008360">
    <property type="term" value="P:regulation of cell shape"/>
    <property type="evidence" value="ECO:0007669"/>
    <property type="project" value="UniProtKB-KW"/>
</dbReference>
<dbReference type="RefSeq" id="WP_184038778.1">
    <property type="nucleotide sequence ID" value="NZ_JACHHY010000012.1"/>
</dbReference>
<dbReference type="Gene3D" id="3.40.50.720">
    <property type="entry name" value="NAD(P)-binding Rossmann-like Domain"/>
    <property type="match status" value="1"/>
</dbReference>
<evidence type="ECO:0000256" key="4">
    <source>
        <dbReference type="ARBA" id="ARBA00022598"/>
    </source>
</evidence>
<comment type="subcellular location">
    <subcellularLocation>
        <location evidence="1 7 8">Cytoplasm</location>
    </subcellularLocation>
</comment>
<keyword evidence="4 7" id="KW-0436">Ligase</keyword>
<dbReference type="InterPro" id="IPR036615">
    <property type="entry name" value="Mur_ligase_C_dom_sf"/>
</dbReference>
<comment type="caution">
    <text evidence="11">The sequence shown here is derived from an EMBL/GenBank/DDBJ whole genome shotgun (WGS) entry which is preliminary data.</text>
</comment>
<evidence type="ECO:0000256" key="2">
    <source>
        <dbReference type="ARBA" id="ARBA00004752"/>
    </source>
</evidence>
<keyword evidence="12" id="KW-1185">Reference proteome</keyword>
<evidence type="ECO:0000256" key="8">
    <source>
        <dbReference type="RuleBase" id="RU003664"/>
    </source>
</evidence>
<dbReference type="GO" id="GO:0051301">
    <property type="term" value="P:cell division"/>
    <property type="evidence" value="ECO:0007669"/>
    <property type="project" value="UniProtKB-KW"/>
</dbReference>
<dbReference type="InterPro" id="IPR013221">
    <property type="entry name" value="Mur_ligase_cen"/>
</dbReference>
<evidence type="ECO:0000259" key="9">
    <source>
        <dbReference type="Pfam" id="PF02875"/>
    </source>
</evidence>
<evidence type="ECO:0000256" key="3">
    <source>
        <dbReference type="ARBA" id="ARBA00022490"/>
    </source>
</evidence>
<dbReference type="GO" id="GO:0005524">
    <property type="term" value="F:ATP binding"/>
    <property type="evidence" value="ECO:0007669"/>
    <property type="project" value="UniProtKB-UniRule"/>
</dbReference>
<comment type="similarity">
    <text evidence="7">Belongs to the MurCDEF family.</text>
</comment>
<dbReference type="PANTHER" id="PTHR43692:SF1">
    <property type="entry name" value="UDP-N-ACETYLMURAMOYLALANINE--D-GLUTAMATE LIGASE"/>
    <property type="match status" value="1"/>
</dbReference>
<evidence type="ECO:0000313" key="12">
    <source>
        <dbReference type="Proteomes" id="UP000575898"/>
    </source>
</evidence>
<keyword evidence="7 8" id="KW-0573">Peptidoglycan synthesis</keyword>
<dbReference type="PANTHER" id="PTHR43692">
    <property type="entry name" value="UDP-N-ACETYLMURAMOYLALANINE--D-GLUTAMATE LIGASE"/>
    <property type="match status" value="1"/>
</dbReference>
<dbReference type="Gene3D" id="3.40.1190.10">
    <property type="entry name" value="Mur-like, catalytic domain"/>
    <property type="match status" value="1"/>
</dbReference>
<dbReference type="SUPFAM" id="SSF51984">
    <property type="entry name" value="MurCD N-terminal domain"/>
    <property type="match status" value="1"/>
</dbReference>
<dbReference type="InterPro" id="IPR036565">
    <property type="entry name" value="Mur-like_cat_sf"/>
</dbReference>
<dbReference type="HAMAP" id="MF_00639">
    <property type="entry name" value="MurD"/>
    <property type="match status" value="1"/>
</dbReference>
<sequence length="456" mass="48080">MGLYTGKHIVVLGMGETGMSVARWLTLQGAKVRVADSREVPPNLDKLRSDFPLSDIHTGKFGPHTFDGCELAVASPGVPLATPALQAAMAAGVEIIGDIELFARAIVGWKSRVIAITGSNGKTTVTTLVGEMCKAAGLRTVVAGNIGLAVLDALTELDGAQPDVFVLELSSFQLETTSSLNPVAATVLNVTEDHMDRYADMDAYAAAKARIFAGEGTQVLNREDAYSRAMARGGRVQVSFGLDAAPDDAHFGLLRRHDELWLAQGDQALLSVADMQLTGLHNAANALACLALCRALDLPWEPLLDTLRTFKGLPHRVEWVESVNGVGYIDDSKGTNVGATVAALNGMQHKVVLIAGGDGKGQDFSPLLEAAQRACRAVVLIGRDARQIETALKGVAMPVQHAVDMHAAVQQAAGLAKAGDVVLLSPACASLDMYRNYAHRAEVFIQAVKALPGAHG</sequence>
<dbReference type="SUPFAM" id="SSF53623">
    <property type="entry name" value="MurD-like peptide ligases, catalytic domain"/>
    <property type="match status" value="1"/>
</dbReference>
<comment type="function">
    <text evidence="7 8">Cell wall formation. Catalyzes the addition of glutamate to the nucleotide precursor UDP-N-acetylmuramoyl-L-alanine (UMA).</text>
</comment>
<dbReference type="Pfam" id="PF21799">
    <property type="entry name" value="MurD-like_N"/>
    <property type="match status" value="1"/>
</dbReference>
<keyword evidence="7 8" id="KW-0131">Cell cycle</keyword>
<proteinExistence type="inferred from homology"/>
<protein>
    <recommendedName>
        <fullName evidence="7 8">UDP-N-acetylmuramoylalanine--D-glutamate ligase</fullName>
        <ecNumber evidence="7 8">6.3.2.9</ecNumber>
    </recommendedName>
    <alternativeName>
        <fullName evidence="7">D-glutamic acid-adding enzyme</fullName>
    </alternativeName>
    <alternativeName>
        <fullName evidence="7">UDP-N-acetylmuramoyl-L-alanyl-D-glutamate synthetase</fullName>
    </alternativeName>
</protein>
<dbReference type="EC" id="6.3.2.9" evidence="7 8"/>
<dbReference type="InterPro" id="IPR005762">
    <property type="entry name" value="MurD"/>
</dbReference>
<feature type="domain" description="Mur ligase central" evidence="10">
    <location>
        <begin position="116"/>
        <end position="292"/>
    </location>
</feature>
<evidence type="ECO:0000256" key="6">
    <source>
        <dbReference type="ARBA" id="ARBA00022840"/>
    </source>
</evidence>
<comment type="catalytic activity">
    <reaction evidence="7 8">
        <text>UDP-N-acetyl-alpha-D-muramoyl-L-alanine + D-glutamate + ATP = UDP-N-acetyl-alpha-D-muramoyl-L-alanyl-D-glutamate + ADP + phosphate + H(+)</text>
        <dbReference type="Rhea" id="RHEA:16429"/>
        <dbReference type="ChEBI" id="CHEBI:15378"/>
        <dbReference type="ChEBI" id="CHEBI:29986"/>
        <dbReference type="ChEBI" id="CHEBI:30616"/>
        <dbReference type="ChEBI" id="CHEBI:43474"/>
        <dbReference type="ChEBI" id="CHEBI:83898"/>
        <dbReference type="ChEBI" id="CHEBI:83900"/>
        <dbReference type="ChEBI" id="CHEBI:456216"/>
        <dbReference type="EC" id="6.3.2.9"/>
    </reaction>
</comment>